<dbReference type="InterPro" id="IPR000873">
    <property type="entry name" value="AMP-dep_synth/lig_dom"/>
</dbReference>
<dbReference type="Gene3D" id="3.40.50.12780">
    <property type="entry name" value="N-terminal domain of ligase-like"/>
    <property type="match status" value="1"/>
</dbReference>
<dbReference type="Proteomes" id="UP000196475">
    <property type="component" value="Unassembled WGS sequence"/>
</dbReference>
<dbReference type="EMBL" id="LZRT01000010">
    <property type="protein sequence ID" value="OUM90728.1"/>
    <property type="molecule type" value="Genomic_DNA"/>
</dbReference>
<dbReference type="Pfam" id="PF13193">
    <property type="entry name" value="AMP-binding_C"/>
    <property type="match status" value="1"/>
</dbReference>
<feature type="domain" description="AMP-dependent synthetase/ligase" evidence="3">
    <location>
        <begin position="32"/>
        <end position="435"/>
    </location>
</feature>
<name>A0A1Y3PZY3_9BACI</name>
<evidence type="ECO:0000259" key="4">
    <source>
        <dbReference type="Pfam" id="PF13193"/>
    </source>
</evidence>
<dbReference type="GO" id="GO:0016405">
    <property type="term" value="F:CoA-ligase activity"/>
    <property type="evidence" value="ECO:0007669"/>
    <property type="project" value="TreeGrafter"/>
</dbReference>
<dbReference type="PANTHER" id="PTHR24096">
    <property type="entry name" value="LONG-CHAIN-FATTY-ACID--COA LIGASE"/>
    <property type="match status" value="1"/>
</dbReference>
<dbReference type="InterPro" id="IPR025110">
    <property type="entry name" value="AMP-bd_C"/>
</dbReference>
<dbReference type="PANTHER" id="PTHR24096:SF149">
    <property type="entry name" value="AMP-BINDING DOMAIN-CONTAINING PROTEIN-RELATED"/>
    <property type="match status" value="1"/>
</dbReference>
<dbReference type="Gene3D" id="3.30.300.30">
    <property type="match status" value="1"/>
</dbReference>
<evidence type="ECO:0000256" key="2">
    <source>
        <dbReference type="ARBA" id="ARBA00022598"/>
    </source>
</evidence>
<reference evidence="6" key="1">
    <citation type="submission" date="2016-06" db="EMBL/GenBank/DDBJ databases">
        <authorList>
            <person name="Nascimento L."/>
            <person name="Pereira R.V."/>
            <person name="Martins L.F."/>
            <person name="Quaggio R.B."/>
            <person name="Silva A.M."/>
            <person name="Setubal J.C."/>
        </authorList>
    </citation>
    <scope>NUCLEOTIDE SEQUENCE [LARGE SCALE GENOMIC DNA]</scope>
</reference>
<dbReference type="InterPro" id="IPR045851">
    <property type="entry name" value="AMP-bd_C_sf"/>
</dbReference>
<evidence type="ECO:0000259" key="3">
    <source>
        <dbReference type="Pfam" id="PF00501"/>
    </source>
</evidence>
<evidence type="ECO:0000256" key="1">
    <source>
        <dbReference type="ARBA" id="ARBA00006432"/>
    </source>
</evidence>
<comment type="similarity">
    <text evidence="1">Belongs to the ATP-dependent AMP-binding enzyme family.</text>
</comment>
<organism evidence="5 6">
    <name type="scientific">Bacillus thermozeamaize</name>
    <dbReference type="NCBI Taxonomy" id="230954"/>
    <lineage>
        <taxon>Bacteria</taxon>
        <taxon>Bacillati</taxon>
        <taxon>Bacillota</taxon>
        <taxon>Bacilli</taxon>
        <taxon>Bacillales</taxon>
        <taxon>Bacillaceae</taxon>
        <taxon>Bacillus</taxon>
    </lineage>
</organism>
<keyword evidence="2" id="KW-0436">Ligase</keyword>
<protein>
    <submittedName>
        <fullName evidence="5">Acyl-CoA synthetase</fullName>
    </submittedName>
</protein>
<accession>A0A1Y3PZY3</accession>
<feature type="domain" description="AMP-binding enzyme C-terminal" evidence="4">
    <location>
        <begin position="485"/>
        <end position="560"/>
    </location>
</feature>
<dbReference type="SUPFAM" id="SSF56801">
    <property type="entry name" value="Acetyl-CoA synthetase-like"/>
    <property type="match status" value="1"/>
</dbReference>
<evidence type="ECO:0000313" key="5">
    <source>
        <dbReference type="EMBL" id="OUM90728.1"/>
    </source>
</evidence>
<sequence>MESRVWHKHWPKGMPTSIDYPVIPVGAVIKGSAERFGEKVALYYHDQPFTYRQLYEGALRFARVLRSKGLGKGDVVAIHMFNNPQYAMAYYGILLSGATFSPVNPLLPPHDLVYQLNDCGAKAVVTHEMVARSIREVEGQTGLRHVFLTGESELSSPPRAVDVSGYGQHWYSFAQLLADEPPEPVEVEISPNKELAHIAYTGGTTGRSKGVMLTHYNVVVNIMQSACWGTGCLPVVKDGGLYLEPADPSLVGEDKEYSPVGENVGINLTPWFHAMGIIGSLNVAFLCGGTTILHLRFDPGKYLEDAERYRVTGMGGAPPIYVGLIRHPDFWKRDLSSVRRITSGAAPLAKELFEILKKRFPDAVISEGYGMTEMTMVGISNPGGRSSLRKLGSVGIPVFDTDCKIISLEGGEDPLPPGSVGEICIRGPQVMLGYYNKPEETAVTLKDGWLHTGDIGMMDDDGYVYIVDRKKDMLLYKGYNVYPRELEEILFRHPAVANAAVIGKPDLEAGEIPKAYVVLKQGHTATAEELMAFVNEQVVPYKRLREVAFIDEIPVSAAGKVLKRVLREMEAR</sequence>
<comment type="caution">
    <text evidence="5">The sequence shown here is derived from an EMBL/GenBank/DDBJ whole genome shotgun (WGS) entry which is preliminary data.</text>
</comment>
<dbReference type="InterPro" id="IPR042099">
    <property type="entry name" value="ANL_N_sf"/>
</dbReference>
<evidence type="ECO:0000313" key="6">
    <source>
        <dbReference type="Proteomes" id="UP000196475"/>
    </source>
</evidence>
<dbReference type="InterPro" id="IPR020845">
    <property type="entry name" value="AMP-binding_CS"/>
</dbReference>
<dbReference type="FunFam" id="3.30.300.30:FF:000007">
    <property type="entry name" value="4-coumarate--CoA ligase 2"/>
    <property type="match status" value="1"/>
</dbReference>
<proteinExistence type="inferred from homology"/>
<gene>
    <name evidence="5" type="ORF">BAA01_07000</name>
</gene>
<dbReference type="Pfam" id="PF00501">
    <property type="entry name" value="AMP-binding"/>
    <property type="match status" value="1"/>
</dbReference>
<dbReference type="AlphaFoldDB" id="A0A1Y3PZY3"/>
<dbReference type="PROSITE" id="PS00455">
    <property type="entry name" value="AMP_BINDING"/>
    <property type="match status" value="1"/>
</dbReference>